<evidence type="ECO:0000313" key="2">
    <source>
        <dbReference type="EMBL" id="KAK1632477.1"/>
    </source>
</evidence>
<evidence type="ECO:0000256" key="1">
    <source>
        <dbReference type="SAM" id="MobiDB-lite"/>
    </source>
</evidence>
<feature type="compositionally biased region" description="Polar residues" evidence="1">
    <location>
        <begin position="62"/>
        <end position="76"/>
    </location>
</feature>
<name>A0AAD8W2K0_LOLMU</name>
<feature type="region of interest" description="Disordered" evidence="1">
    <location>
        <begin position="218"/>
        <end position="237"/>
    </location>
</feature>
<dbReference type="Proteomes" id="UP001231189">
    <property type="component" value="Unassembled WGS sequence"/>
</dbReference>
<proteinExistence type="predicted"/>
<feature type="region of interest" description="Disordered" evidence="1">
    <location>
        <begin position="62"/>
        <end position="147"/>
    </location>
</feature>
<dbReference type="EMBL" id="JAUUTY010000005">
    <property type="protein sequence ID" value="KAK1632477.1"/>
    <property type="molecule type" value="Genomic_DNA"/>
</dbReference>
<reference evidence="2" key="1">
    <citation type="submission" date="2023-07" db="EMBL/GenBank/DDBJ databases">
        <title>A chromosome-level genome assembly of Lolium multiflorum.</title>
        <authorList>
            <person name="Chen Y."/>
            <person name="Copetti D."/>
            <person name="Kolliker R."/>
            <person name="Studer B."/>
        </authorList>
    </citation>
    <scope>NUCLEOTIDE SEQUENCE</scope>
    <source>
        <strain evidence="2">02402/16</strain>
        <tissue evidence="2">Leaf</tissue>
    </source>
</reference>
<comment type="caution">
    <text evidence="2">The sequence shown here is derived from an EMBL/GenBank/DDBJ whole genome shotgun (WGS) entry which is preliminary data.</text>
</comment>
<sequence>MHPPSYFLRPHLALEHQRMDTTPLHPLFPPPATTSTTLSPHKSTPKMAQIGHLLLPPKSMAISTTTTSRPPMISQSKRLHNTELPQQLQIERIPSPKAATRRCSSSSTERSTPSSATPSTPRRRPRKWASTQRELPDHTPLLEPLDADGSVLRPCAYGLDGLLNDVFDNIPETRLDQLQARDSISCDTIQGAIARLSAAVARMDSSVCKKNNSSSEAAYTNEASDDSPNSQPQGIHNYSSNIAATAYGNHKVPGEMRQSYGFNTLISQSVFLADGTERRYYALPEDYPLESSSVVGKVGVTAPPCVEEQATGLTPILCSKANITAGSESLLIPNLQWPMDVQDDPHVFKEAPVYDTYEEEDSVGLNTTSNVQDFTCEQQPYKEQQESGQLLKCVGKAPVFDVYDFDGCSNEFVHVFSSTPEQQSYEEEEQDSEQILKCVKAPKTEQTIAYLNYLTDVQQRHGVQKALIHVQQLRDPQSNVSVIHEKRKEWNPGASALLHLANSQFDEELGYVAMLVPKALNFCNQVGTSVQQLVTHESEKEWDPGEETILSSILNRDLVSVQYHTTQVMLVLSARFIRSTKNHLADRELMTDTYTKVANLTWYNSLPGPLFILLGSSTYTWDPGVHIILHSYPATHPLGARYGFFTQVLQPIFASAVKCFIAFGLEWTEVNAAVVLGLLVTCSKGKSVAQLSLCSSQTTTIAGQTIIFRSSTAKSLQMTKHKHPREFFLLAELQNGSDIRDGQLAYTPQGTSINPREWVGHMVTVLSCWSLSFETAKLQWDPGIASVYRKGVQKNYNAKNLLFSENYLRTWEMDIIFITFLPP</sequence>
<organism evidence="2 3">
    <name type="scientific">Lolium multiflorum</name>
    <name type="common">Italian ryegrass</name>
    <name type="synonym">Lolium perenne subsp. multiflorum</name>
    <dbReference type="NCBI Taxonomy" id="4521"/>
    <lineage>
        <taxon>Eukaryota</taxon>
        <taxon>Viridiplantae</taxon>
        <taxon>Streptophyta</taxon>
        <taxon>Embryophyta</taxon>
        <taxon>Tracheophyta</taxon>
        <taxon>Spermatophyta</taxon>
        <taxon>Magnoliopsida</taxon>
        <taxon>Liliopsida</taxon>
        <taxon>Poales</taxon>
        <taxon>Poaceae</taxon>
        <taxon>BOP clade</taxon>
        <taxon>Pooideae</taxon>
        <taxon>Poodae</taxon>
        <taxon>Poeae</taxon>
        <taxon>Poeae Chloroplast Group 2 (Poeae type)</taxon>
        <taxon>Loliodinae</taxon>
        <taxon>Loliinae</taxon>
        <taxon>Lolium</taxon>
    </lineage>
</organism>
<keyword evidence="3" id="KW-1185">Reference proteome</keyword>
<evidence type="ECO:0000313" key="3">
    <source>
        <dbReference type="Proteomes" id="UP001231189"/>
    </source>
</evidence>
<dbReference type="AlphaFoldDB" id="A0AAD8W2K0"/>
<gene>
    <name evidence="2" type="ORF">QYE76_006792</name>
</gene>
<accession>A0AAD8W2K0</accession>
<protein>
    <submittedName>
        <fullName evidence="2">Uncharacterized protein</fullName>
    </submittedName>
</protein>
<feature type="compositionally biased region" description="Low complexity" evidence="1">
    <location>
        <begin position="101"/>
        <end position="120"/>
    </location>
</feature>